<dbReference type="GO" id="GO:0008713">
    <property type="term" value="F:ADP-heptose-lipopolysaccharide heptosyltransferase activity"/>
    <property type="evidence" value="ECO:0007669"/>
    <property type="project" value="TreeGrafter"/>
</dbReference>
<evidence type="ECO:0000313" key="4">
    <source>
        <dbReference type="Proteomes" id="UP000032233"/>
    </source>
</evidence>
<keyword evidence="4" id="KW-1185">Reference proteome</keyword>
<keyword evidence="2" id="KW-0808">Transferase</keyword>
<dbReference type="STRING" id="1429043.X474_00900"/>
<sequence>MARFKSILVFHFGALGDFITSWPALGMLRLACTTKRLGLFGNPSWARLILAPECIMDRESGRFAPLFLSKPHSATDAFLKNYDLAVIFSQNPRSELEQHLNTVMPQECWRITTRPELGRPQNSSIFQIKALKEKGLATKALAPPCCLPQNLPQPRPVVAPGSGGRKKRLSCGEVLKTVLELEKTWPECLILLGPAEDPAYVAEIRLALAQTKARIKQNPTLPALAGYLYRACFYLGADSGVSHLAGALGAPSAVVFKASDPQVWTPQGPLVRALTYREFNQLLNTNELACFARTFSGQKEAGLSGQEPK</sequence>
<dbReference type="GO" id="GO:0005829">
    <property type="term" value="C:cytosol"/>
    <property type="evidence" value="ECO:0007669"/>
    <property type="project" value="TreeGrafter"/>
</dbReference>
<proteinExistence type="predicted"/>
<dbReference type="Proteomes" id="UP000032233">
    <property type="component" value="Unassembled WGS sequence"/>
</dbReference>
<reference evidence="3 4" key="1">
    <citation type="submission" date="2013-11" db="EMBL/GenBank/DDBJ databases">
        <title>Metagenomic analysis of a methanogenic consortium involved in long chain n-alkane degradation.</title>
        <authorList>
            <person name="Davidova I.A."/>
            <person name="Callaghan A.V."/>
            <person name="Wawrik B."/>
            <person name="Pruitt S."/>
            <person name="Marks C."/>
            <person name="Duncan K.E."/>
            <person name="Suflita J.M."/>
        </authorList>
    </citation>
    <scope>NUCLEOTIDE SEQUENCE [LARGE SCALE GENOMIC DNA]</scope>
    <source>
        <strain evidence="3 4">SPR</strain>
    </source>
</reference>
<dbReference type="PANTHER" id="PTHR30160:SF23">
    <property type="match status" value="1"/>
</dbReference>
<evidence type="ECO:0000256" key="1">
    <source>
        <dbReference type="ARBA" id="ARBA00022676"/>
    </source>
</evidence>
<dbReference type="Gene3D" id="3.40.50.2000">
    <property type="entry name" value="Glycogen Phosphorylase B"/>
    <property type="match status" value="2"/>
</dbReference>
<dbReference type="OrthoDB" id="9795016at2"/>
<protein>
    <recommendedName>
        <fullName evidence="5">Heptosyltransferase</fullName>
    </recommendedName>
</protein>
<organism evidence="3 4">
    <name type="scientific">Dethiosulfatarculus sandiegensis</name>
    <dbReference type="NCBI Taxonomy" id="1429043"/>
    <lineage>
        <taxon>Bacteria</taxon>
        <taxon>Pseudomonadati</taxon>
        <taxon>Thermodesulfobacteriota</taxon>
        <taxon>Desulfarculia</taxon>
        <taxon>Desulfarculales</taxon>
        <taxon>Desulfarculaceae</taxon>
        <taxon>Dethiosulfatarculus</taxon>
    </lineage>
</organism>
<dbReference type="EMBL" id="AZAC01000001">
    <property type="protein sequence ID" value="KIX16070.1"/>
    <property type="molecule type" value="Genomic_DNA"/>
</dbReference>
<dbReference type="AlphaFoldDB" id="A0A0D2K3E0"/>
<dbReference type="GO" id="GO:0009244">
    <property type="term" value="P:lipopolysaccharide core region biosynthetic process"/>
    <property type="evidence" value="ECO:0007669"/>
    <property type="project" value="TreeGrafter"/>
</dbReference>
<dbReference type="InParanoid" id="A0A0D2K3E0"/>
<dbReference type="SUPFAM" id="SSF53756">
    <property type="entry name" value="UDP-Glycosyltransferase/glycogen phosphorylase"/>
    <property type="match status" value="1"/>
</dbReference>
<name>A0A0D2K3E0_9BACT</name>
<dbReference type="InterPro" id="IPR002201">
    <property type="entry name" value="Glyco_trans_9"/>
</dbReference>
<dbReference type="PANTHER" id="PTHR30160">
    <property type="entry name" value="TETRAACYLDISACCHARIDE 4'-KINASE-RELATED"/>
    <property type="match status" value="1"/>
</dbReference>
<evidence type="ECO:0000256" key="2">
    <source>
        <dbReference type="ARBA" id="ARBA00022679"/>
    </source>
</evidence>
<evidence type="ECO:0000313" key="3">
    <source>
        <dbReference type="EMBL" id="KIX16070.1"/>
    </source>
</evidence>
<accession>A0A0D2K3E0</accession>
<dbReference type="RefSeq" id="WP_044346145.1">
    <property type="nucleotide sequence ID" value="NZ_AZAC01000001.1"/>
</dbReference>
<comment type="caution">
    <text evidence="3">The sequence shown here is derived from an EMBL/GenBank/DDBJ whole genome shotgun (WGS) entry which is preliminary data.</text>
</comment>
<gene>
    <name evidence="3" type="ORF">X474_00900</name>
</gene>
<keyword evidence="1" id="KW-0328">Glycosyltransferase</keyword>
<evidence type="ECO:0008006" key="5">
    <source>
        <dbReference type="Google" id="ProtNLM"/>
    </source>
</evidence>
<dbReference type="Pfam" id="PF01075">
    <property type="entry name" value="Glyco_transf_9"/>
    <property type="match status" value="1"/>
</dbReference>
<dbReference type="InterPro" id="IPR051199">
    <property type="entry name" value="LPS_LOS_Heptosyltrfase"/>
</dbReference>